<gene>
    <name evidence="9" type="ORF">ACFMB1_18945</name>
</gene>
<evidence type="ECO:0000313" key="9">
    <source>
        <dbReference type="EMBL" id="MFC6037639.1"/>
    </source>
</evidence>
<feature type="transmembrane region" description="Helical" evidence="7">
    <location>
        <begin position="295"/>
        <end position="313"/>
    </location>
</feature>
<dbReference type="Gene3D" id="1.20.1250.20">
    <property type="entry name" value="MFS general substrate transporter like domains"/>
    <property type="match status" value="1"/>
</dbReference>
<dbReference type="InterPro" id="IPR020846">
    <property type="entry name" value="MFS_dom"/>
</dbReference>
<evidence type="ECO:0000256" key="7">
    <source>
        <dbReference type="SAM" id="Phobius"/>
    </source>
</evidence>
<dbReference type="SUPFAM" id="SSF103473">
    <property type="entry name" value="MFS general substrate transporter"/>
    <property type="match status" value="1"/>
</dbReference>
<accession>A0ABW1L1B3</accession>
<evidence type="ECO:0000313" key="10">
    <source>
        <dbReference type="Proteomes" id="UP001596116"/>
    </source>
</evidence>
<feature type="domain" description="Major facilitator superfamily (MFS) profile" evidence="8">
    <location>
        <begin position="31"/>
        <end position="437"/>
    </location>
</feature>
<feature type="transmembrane region" description="Helical" evidence="7">
    <location>
        <begin position="155"/>
        <end position="178"/>
    </location>
</feature>
<comment type="caution">
    <text evidence="9">The sequence shown here is derived from an EMBL/GenBank/DDBJ whole genome shotgun (WGS) entry which is preliminary data.</text>
</comment>
<keyword evidence="10" id="KW-1185">Reference proteome</keyword>
<feature type="transmembrane region" description="Helical" evidence="7">
    <location>
        <begin position="255"/>
        <end position="275"/>
    </location>
</feature>
<dbReference type="PROSITE" id="PS50850">
    <property type="entry name" value="MFS"/>
    <property type="match status" value="1"/>
</dbReference>
<feature type="transmembrane region" description="Helical" evidence="7">
    <location>
        <begin position="349"/>
        <end position="370"/>
    </location>
</feature>
<reference evidence="9 10" key="1">
    <citation type="submission" date="2024-09" db="EMBL/GenBank/DDBJ databases">
        <authorList>
            <person name="Zhang Z.-H."/>
        </authorList>
    </citation>
    <scope>NUCLEOTIDE SEQUENCE [LARGE SCALE GENOMIC DNA]</scope>
    <source>
        <strain evidence="9 10">HHTR114</strain>
    </source>
</reference>
<keyword evidence="3" id="KW-0813">Transport</keyword>
<feature type="transmembrane region" description="Helical" evidence="7">
    <location>
        <begin position="184"/>
        <end position="203"/>
    </location>
</feature>
<comment type="similarity">
    <text evidence="2">Belongs to the major facilitator superfamily. Sugar transporter (TC 2.A.1.1) family.</text>
</comment>
<feature type="transmembrane region" description="Helical" evidence="7">
    <location>
        <begin position="413"/>
        <end position="432"/>
    </location>
</feature>
<feature type="transmembrane region" description="Helical" evidence="7">
    <location>
        <begin position="98"/>
        <end position="116"/>
    </location>
</feature>
<evidence type="ECO:0000259" key="8">
    <source>
        <dbReference type="PROSITE" id="PS50850"/>
    </source>
</evidence>
<name>A0ABW1L1B3_9PROT</name>
<evidence type="ECO:0000256" key="6">
    <source>
        <dbReference type="ARBA" id="ARBA00023136"/>
    </source>
</evidence>
<dbReference type="InterPro" id="IPR011701">
    <property type="entry name" value="MFS"/>
</dbReference>
<keyword evidence="4 7" id="KW-0812">Transmembrane</keyword>
<keyword evidence="5 7" id="KW-1133">Transmembrane helix</keyword>
<evidence type="ECO:0000256" key="4">
    <source>
        <dbReference type="ARBA" id="ARBA00022692"/>
    </source>
</evidence>
<feature type="transmembrane region" description="Helical" evidence="7">
    <location>
        <begin position="325"/>
        <end position="343"/>
    </location>
</feature>
<evidence type="ECO:0000256" key="1">
    <source>
        <dbReference type="ARBA" id="ARBA00004141"/>
    </source>
</evidence>
<feature type="transmembrane region" description="Helical" evidence="7">
    <location>
        <begin position="29"/>
        <end position="60"/>
    </location>
</feature>
<dbReference type="InterPro" id="IPR036259">
    <property type="entry name" value="MFS_trans_sf"/>
</dbReference>
<protein>
    <submittedName>
        <fullName evidence="9">MFS transporter</fullName>
    </submittedName>
</protein>
<sequence>MYGADAKETVTTRPVGEWFEDMPVTRAHWAAGLVLFFAFAIEAWEMMIIILSSGAIGAGFNADAKAVGGLISAIFLGMIPGSLVWGKLANTLGRKKSLLVSIGLYGIFPILSALAPSIEILWWVRFLAGFVLSGALVVTFPLFTELLPVKTRGRGTVFLSAGWPVGTLLAIGVTALFTDAGWRWTLGFSAIVSLWVIPIYFFVPESAYWLVERGRKVDAARVLEKLSGKSFAADALTTSSASGVQTPFIGIFRRGVMRITILNTVINFCFSWGYWGMTSWLPSLLARKGLSAPEGLGFIALSALFMFPGYISASYLTGIYGRKKIMAAYVGLATIAGSGFASANSMVQLYAWNFMLSFFSLGAWGVWNTWMGEIYDTANRGAGVAWGVMLQRVANTIAPVAIGAILVSGTFTGTVAFISVFLAVTAVASLFLPETEGKSLT</sequence>
<organism evidence="9 10">
    <name type="scientific">Hyphococcus aureus</name>
    <dbReference type="NCBI Taxonomy" id="2666033"/>
    <lineage>
        <taxon>Bacteria</taxon>
        <taxon>Pseudomonadati</taxon>
        <taxon>Pseudomonadota</taxon>
        <taxon>Alphaproteobacteria</taxon>
        <taxon>Parvularculales</taxon>
        <taxon>Parvularculaceae</taxon>
        <taxon>Hyphococcus</taxon>
    </lineage>
</organism>
<evidence type="ECO:0000256" key="5">
    <source>
        <dbReference type="ARBA" id="ARBA00022989"/>
    </source>
</evidence>
<comment type="subcellular location">
    <subcellularLocation>
        <location evidence="1">Membrane</location>
        <topology evidence="1">Multi-pass membrane protein</topology>
    </subcellularLocation>
</comment>
<dbReference type="CDD" id="cd17316">
    <property type="entry name" value="MFS_SV2_like"/>
    <property type="match status" value="1"/>
</dbReference>
<dbReference type="PANTHER" id="PTHR23511:SF34">
    <property type="entry name" value="SYNAPTIC VESICLE GLYCOPROTEIN 2"/>
    <property type="match status" value="1"/>
</dbReference>
<proteinExistence type="inferred from homology"/>
<dbReference type="EMBL" id="JBHPON010000003">
    <property type="protein sequence ID" value="MFC6037639.1"/>
    <property type="molecule type" value="Genomic_DNA"/>
</dbReference>
<evidence type="ECO:0000256" key="3">
    <source>
        <dbReference type="ARBA" id="ARBA00022448"/>
    </source>
</evidence>
<dbReference type="Pfam" id="PF07690">
    <property type="entry name" value="MFS_1"/>
    <property type="match status" value="1"/>
</dbReference>
<dbReference type="PANTHER" id="PTHR23511">
    <property type="entry name" value="SYNAPTIC VESICLE GLYCOPROTEIN 2"/>
    <property type="match status" value="1"/>
</dbReference>
<feature type="transmembrane region" description="Helical" evidence="7">
    <location>
        <begin position="66"/>
        <end position="86"/>
    </location>
</feature>
<keyword evidence="6 7" id="KW-0472">Membrane</keyword>
<feature type="transmembrane region" description="Helical" evidence="7">
    <location>
        <begin position="122"/>
        <end position="143"/>
    </location>
</feature>
<evidence type="ECO:0000256" key="2">
    <source>
        <dbReference type="ARBA" id="ARBA00010992"/>
    </source>
</evidence>
<dbReference type="Proteomes" id="UP001596116">
    <property type="component" value="Unassembled WGS sequence"/>
</dbReference>
<feature type="transmembrane region" description="Helical" evidence="7">
    <location>
        <begin position="382"/>
        <end position="407"/>
    </location>
</feature>
<dbReference type="RefSeq" id="WP_379880972.1">
    <property type="nucleotide sequence ID" value="NZ_JBHPON010000003.1"/>
</dbReference>